<dbReference type="VEuPathDB" id="TriTrypDB:C3747_121g31"/>
<dbReference type="VEuPathDB" id="TriTrypDB:C4B63_9g528"/>
<dbReference type="EMBL" id="PRFA01000009">
    <property type="protein sequence ID" value="PWU99294.1"/>
    <property type="molecule type" value="Genomic_DNA"/>
</dbReference>
<sequence length="163" mass="17767">MEDAVFVFVTHLSLGIVEPLLKLSRECLMPDKAPGGRGDDDDEEEVGLLARAAVLINCRIENSGDAASRFRLLCGGYSILLQLRDASLVLVSLSGEKTGEEGFPLMVRFPSALFPAHSTVASLTRYGLISEALPLMQSWVKPTGRAWHFSALCPTRKAWSYGI</sequence>
<dbReference type="AlphaFoldDB" id="A0A2V2VT29"/>
<dbReference type="VEuPathDB" id="TriTrypDB:TcCLB.507685.10"/>
<dbReference type="VEuPathDB" id="TriTrypDB:TcBrA4_0102850"/>
<name>A0A2V2VT29_TRYCR</name>
<organism evidence="1 2">
    <name type="scientific">Trypanosoma cruzi</name>
    <dbReference type="NCBI Taxonomy" id="5693"/>
    <lineage>
        <taxon>Eukaryota</taxon>
        <taxon>Discoba</taxon>
        <taxon>Euglenozoa</taxon>
        <taxon>Kinetoplastea</taxon>
        <taxon>Metakinetoplastina</taxon>
        <taxon>Trypanosomatida</taxon>
        <taxon>Trypanosomatidae</taxon>
        <taxon>Trypanosoma</taxon>
        <taxon>Schizotrypanum</taxon>
    </lineage>
</organism>
<evidence type="ECO:0000313" key="2">
    <source>
        <dbReference type="Proteomes" id="UP000246121"/>
    </source>
</evidence>
<dbReference type="VEuPathDB" id="TriTrypDB:ECC02_007056"/>
<dbReference type="VEuPathDB" id="TriTrypDB:TcCL_ESM06531"/>
<accession>A0A2V2VT29</accession>
<dbReference type="VEuPathDB" id="TriTrypDB:Tc_MARK_2824"/>
<comment type="caution">
    <text evidence="1">The sequence shown here is derived from an EMBL/GenBank/DDBJ whole genome shotgun (WGS) entry which is preliminary data.</text>
</comment>
<dbReference type="Proteomes" id="UP000246121">
    <property type="component" value="Unassembled WGS sequence"/>
</dbReference>
<proteinExistence type="predicted"/>
<protein>
    <submittedName>
        <fullName evidence="1">Uncharacterized protein</fullName>
    </submittedName>
</protein>
<dbReference type="VEuPathDB" id="TriTrypDB:TcYC6_0051710"/>
<dbReference type="VEuPathDB" id="TriTrypDB:BCY84_18255"/>
<dbReference type="VEuPathDB" id="TriTrypDB:TCDM_06673"/>
<dbReference type="VEuPathDB" id="TriTrypDB:TcG_09564"/>
<reference evidence="1 2" key="1">
    <citation type="journal article" date="2018" name="Microb. Genom.">
        <title>Expanding an expanded genome: long-read sequencing of Trypanosoma cruzi.</title>
        <authorList>
            <person name="Berna L."/>
            <person name="Rodriguez M."/>
            <person name="Chiribao M.L."/>
            <person name="Parodi-Talice A."/>
            <person name="Pita S."/>
            <person name="Rijo G."/>
            <person name="Alvarez-Valin F."/>
            <person name="Robello C."/>
        </authorList>
    </citation>
    <scope>NUCLEOTIDE SEQUENCE [LARGE SCALE GENOMIC DNA]</scope>
    <source>
        <strain evidence="1 2">Dm28c</strain>
    </source>
</reference>
<dbReference type="VEuPathDB" id="TriTrypDB:TCSYLVIO_004078"/>
<dbReference type="VEuPathDB" id="TriTrypDB:TcCLB.509267.10"/>
<evidence type="ECO:0000313" key="1">
    <source>
        <dbReference type="EMBL" id="PWU99294.1"/>
    </source>
</evidence>
<gene>
    <name evidence="1" type="ORF">C4B63_9g528</name>
</gene>